<evidence type="ECO:0000313" key="1">
    <source>
        <dbReference type="EMBL" id="WLQ39634.1"/>
    </source>
</evidence>
<dbReference type="RefSeq" id="WP_306086204.1">
    <property type="nucleotide sequence ID" value="NZ_CP120992.1"/>
</dbReference>
<keyword evidence="2" id="KW-1185">Reference proteome</keyword>
<protein>
    <submittedName>
        <fullName evidence="1">Uncharacterized protein</fullName>
    </submittedName>
</protein>
<proteinExistence type="predicted"/>
<dbReference type="Proteomes" id="UP001229952">
    <property type="component" value="Chromosome"/>
</dbReference>
<accession>A0ABY9HZ53</accession>
<dbReference type="EMBL" id="CP120992">
    <property type="protein sequence ID" value="WLQ39634.1"/>
    <property type="molecule type" value="Genomic_DNA"/>
</dbReference>
<name>A0ABY9HZ53_9ACTN</name>
<sequence>MALAAHLRRSSRHVWRGDLQSVCTVRHTADAHHGAGITHGDGVCEHGGFAVHFFDRDLVDALADGWTLEQVHAFEEGDLPRRLWRITQSLP</sequence>
<evidence type="ECO:0000313" key="2">
    <source>
        <dbReference type="Proteomes" id="UP001229952"/>
    </source>
</evidence>
<organism evidence="1 2">
    <name type="scientific">Streptomyces laculatispora</name>
    <dbReference type="NCBI Taxonomy" id="887464"/>
    <lineage>
        <taxon>Bacteria</taxon>
        <taxon>Bacillati</taxon>
        <taxon>Actinomycetota</taxon>
        <taxon>Actinomycetes</taxon>
        <taxon>Kitasatosporales</taxon>
        <taxon>Streptomycetaceae</taxon>
        <taxon>Streptomyces</taxon>
    </lineage>
</organism>
<reference evidence="1 2" key="1">
    <citation type="submission" date="2023-03" db="EMBL/GenBank/DDBJ databases">
        <title>Isolation and description of six Streptomyces strains from soil environments, able to metabolize different microbial glucans.</title>
        <authorList>
            <person name="Widen T."/>
            <person name="Larsbrink J."/>
        </authorList>
    </citation>
    <scope>NUCLEOTIDE SEQUENCE [LARGE SCALE GENOMIC DNA]</scope>
    <source>
        <strain evidence="1 2">Mut2</strain>
    </source>
</reference>
<gene>
    <name evidence="1" type="ORF">P8A22_06220</name>
</gene>